<dbReference type="AlphaFoldDB" id="A0A5D4KE20"/>
<gene>
    <name evidence="1" type="ORF">FZC79_10360</name>
</gene>
<comment type="caution">
    <text evidence="1">The sequence shown here is derived from an EMBL/GenBank/DDBJ whole genome shotgun (WGS) entry which is preliminary data.</text>
</comment>
<dbReference type="RefSeq" id="WP_148946741.1">
    <property type="nucleotide sequence ID" value="NZ_VTEH01000006.1"/>
</dbReference>
<dbReference type="EMBL" id="VTEH01000006">
    <property type="protein sequence ID" value="TYR75564.1"/>
    <property type="molecule type" value="Genomic_DNA"/>
</dbReference>
<proteinExistence type="predicted"/>
<dbReference type="Proteomes" id="UP000323317">
    <property type="component" value="Unassembled WGS sequence"/>
</dbReference>
<sequence length="88" mass="10028">MKKTTYYCDTCEKEVGGEYELYQAGLAIHKGSKNPVTCWLHVCEECIKETGFDPDGRDSSNSSNMGKSYKNWFKWIKDFLKSGEGKAE</sequence>
<accession>A0A5D4KE20</accession>
<evidence type="ECO:0000313" key="1">
    <source>
        <dbReference type="EMBL" id="TYR75564.1"/>
    </source>
</evidence>
<name>A0A5D4KE20_9BACI</name>
<protein>
    <submittedName>
        <fullName evidence="1">Uncharacterized protein</fullName>
    </submittedName>
</protein>
<evidence type="ECO:0000313" key="2">
    <source>
        <dbReference type="Proteomes" id="UP000323317"/>
    </source>
</evidence>
<organism evidence="1 2">
    <name type="scientific">Rossellomorea vietnamensis</name>
    <dbReference type="NCBI Taxonomy" id="218284"/>
    <lineage>
        <taxon>Bacteria</taxon>
        <taxon>Bacillati</taxon>
        <taxon>Bacillota</taxon>
        <taxon>Bacilli</taxon>
        <taxon>Bacillales</taxon>
        <taxon>Bacillaceae</taxon>
        <taxon>Rossellomorea</taxon>
    </lineage>
</organism>
<reference evidence="1 2" key="1">
    <citation type="submission" date="2019-08" db="EMBL/GenBank/DDBJ databases">
        <title>Bacillus genomes from the desert of Cuatro Cienegas, Coahuila.</title>
        <authorList>
            <person name="Olmedo-Alvarez G."/>
        </authorList>
    </citation>
    <scope>NUCLEOTIDE SEQUENCE [LARGE SCALE GENOMIC DNA]</scope>
    <source>
        <strain evidence="1 2">CH40_1T</strain>
    </source>
</reference>